<evidence type="ECO:0000256" key="7">
    <source>
        <dbReference type="ARBA" id="ARBA00022825"/>
    </source>
</evidence>
<dbReference type="PROSITE" id="PS50240">
    <property type="entry name" value="TRYPSIN_DOM"/>
    <property type="match status" value="3"/>
</dbReference>
<keyword evidence="6 10" id="KW-0378">Hydrolase</keyword>
<dbReference type="PROSITE" id="PS00135">
    <property type="entry name" value="TRYPSIN_SER"/>
    <property type="match status" value="3"/>
</dbReference>
<dbReference type="InterPro" id="IPR043504">
    <property type="entry name" value="Peptidase_S1_PA_chymotrypsin"/>
</dbReference>
<reference evidence="14 15" key="1">
    <citation type="journal article" date="2015" name="Nat. Commun.">
        <title>Lucilia cuprina genome unlocks parasitic fly biology to underpin future interventions.</title>
        <authorList>
            <person name="Anstead C.A."/>
            <person name="Korhonen P.K."/>
            <person name="Young N.D."/>
            <person name="Hall R.S."/>
            <person name="Jex A.R."/>
            <person name="Murali S.C."/>
            <person name="Hughes D.S."/>
            <person name="Lee S.F."/>
            <person name="Perry T."/>
            <person name="Stroehlein A.J."/>
            <person name="Ansell B.R."/>
            <person name="Breugelmans B."/>
            <person name="Hofmann A."/>
            <person name="Qu J."/>
            <person name="Dugan S."/>
            <person name="Lee S.L."/>
            <person name="Chao H."/>
            <person name="Dinh H."/>
            <person name="Han Y."/>
            <person name="Doddapaneni H.V."/>
            <person name="Worley K.C."/>
            <person name="Muzny D.M."/>
            <person name="Ioannidis P."/>
            <person name="Waterhouse R.M."/>
            <person name="Zdobnov E.M."/>
            <person name="James P.J."/>
            <person name="Bagnall N.H."/>
            <person name="Kotze A.C."/>
            <person name="Gibbs R.A."/>
            <person name="Richards S."/>
            <person name="Batterham P."/>
            <person name="Gasser R.B."/>
        </authorList>
    </citation>
    <scope>NUCLEOTIDE SEQUENCE [LARGE SCALE GENOMIC DNA]</scope>
    <source>
        <strain evidence="14 15">LS</strain>
        <tissue evidence="14">Full body</tissue>
    </source>
</reference>
<keyword evidence="11" id="KW-0472">Membrane</keyword>
<dbReference type="FunFam" id="2.40.10.10:FF:000077">
    <property type="entry name" value="Predicted protein"/>
    <property type="match status" value="3"/>
</dbReference>
<dbReference type="OrthoDB" id="10059102at2759"/>
<dbReference type="GO" id="GO:0004252">
    <property type="term" value="F:serine-type endopeptidase activity"/>
    <property type="evidence" value="ECO:0007669"/>
    <property type="project" value="InterPro"/>
</dbReference>
<evidence type="ECO:0000256" key="6">
    <source>
        <dbReference type="ARBA" id="ARBA00022801"/>
    </source>
</evidence>
<dbReference type="InterPro" id="IPR018114">
    <property type="entry name" value="TRYPSIN_HIS"/>
</dbReference>
<dbReference type="Gene3D" id="2.40.10.10">
    <property type="entry name" value="Trypsin-like serine proteases"/>
    <property type="match status" value="3"/>
</dbReference>
<feature type="signal peptide" evidence="12">
    <location>
        <begin position="1"/>
        <end position="16"/>
    </location>
</feature>
<keyword evidence="8" id="KW-0865">Zymogen</keyword>
<evidence type="ECO:0000256" key="12">
    <source>
        <dbReference type="SAM" id="SignalP"/>
    </source>
</evidence>
<dbReference type="GO" id="GO:0005576">
    <property type="term" value="C:extracellular region"/>
    <property type="evidence" value="ECO:0007669"/>
    <property type="project" value="UniProtKB-SubCell"/>
</dbReference>
<protein>
    <recommendedName>
        <fullName evidence="13">Peptidase S1 domain-containing protein</fullName>
    </recommendedName>
</protein>
<keyword evidence="3" id="KW-0964">Secreted</keyword>
<comment type="similarity">
    <text evidence="2">Belongs to the peptidase S1 family.</text>
</comment>
<dbReference type="GO" id="GO:0006508">
    <property type="term" value="P:proteolysis"/>
    <property type="evidence" value="ECO:0007669"/>
    <property type="project" value="UniProtKB-KW"/>
</dbReference>
<evidence type="ECO:0000256" key="10">
    <source>
        <dbReference type="RuleBase" id="RU363034"/>
    </source>
</evidence>
<evidence type="ECO:0000256" key="2">
    <source>
        <dbReference type="ARBA" id="ARBA00007664"/>
    </source>
</evidence>
<dbReference type="InterPro" id="IPR009003">
    <property type="entry name" value="Peptidase_S1_PA"/>
</dbReference>
<dbReference type="CDD" id="cd00190">
    <property type="entry name" value="Tryp_SPc"/>
    <property type="match status" value="3"/>
</dbReference>
<organism evidence="14 15">
    <name type="scientific">Lucilia cuprina</name>
    <name type="common">Green bottle fly</name>
    <name type="synonym">Australian sheep blowfly</name>
    <dbReference type="NCBI Taxonomy" id="7375"/>
    <lineage>
        <taxon>Eukaryota</taxon>
        <taxon>Metazoa</taxon>
        <taxon>Ecdysozoa</taxon>
        <taxon>Arthropoda</taxon>
        <taxon>Hexapoda</taxon>
        <taxon>Insecta</taxon>
        <taxon>Pterygota</taxon>
        <taxon>Neoptera</taxon>
        <taxon>Endopterygota</taxon>
        <taxon>Diptera</taxon>
        <taxon>Brachycera</taxon>
        <taxon>Muscomorpha</taxon>
        <taxon>Oestroidea</taxon>
        <taxon>Calliphoridae</taxon>
        <taxon>Luciliinae</taxon>
        <taxon>Lucilia</taxon>
    </lineage>
</organism>
<dbReference type="Proteomes" id="UP000037069">
    <property type="component" value="Unassembled WGS sequence"/>
</dbReference>
<keyword evidence="15" id="KW-1185">Reference proteome</keyword>
<dbReference type="OMA" id="KNRSGVW"/>
<dbReference type="InterPro" id="IPR033116">
    <property type="entry name" value="TRYPSIN_SER"/>
</dbReference>
<dbReference type="InterPro" id="IPR050430">
    <property type="entry name" value="Peptidase_S1"/>
</dbReference>
<evidence type="ECO:0000256" key="1">
    <source>
        <dbReference type="ARBA" id="ARBA00004613"/>
    </source>
</evidence>
<gene>
    <name evidence="14" type="ORF">FF38_08769</name>
</gene>
<feature type="domain" description="Peptidase S1" evidence="13">
    <location>
        <begin position="27"/>
        <end position="252"/>
    </location>
</feature>
<evidence type="ECO:0000313" key="15">
    <source>
        <dbReference type="Proteomes" id="UP000037069"/>
    </source>
</evidence>
<feature type="domain" description="Peptidase S1" evidence="13">
    <location>
        <begin position="525"/>
        <end position="750"/>
    </location>
</feature>
<evidence type="ECO:0000259" key="13">
    <source>
        <dbReference type="PROSITE" id="PS50240"/>
    </source>
</evidence>
<keyword evidence="7 10" id="KW-0720">Serine protease</keyword>
<evidence type="ECO:0000256" key="8">
    <source>
        <dbReference type="ARBA" id="ARBA00023145"/>
    </source>
</evidence>
<evidence type="ECO:0000256" key="11">
    <source>
        <dbReference type="SAM" id="Phobius"/>
    </source>
</evidence>
<dbReference type="PROSITE" id="PS00134">
    <property type="entry name" value="TRYPSIN_HIS"/>
    <property type="match status" value="3"/>
</dbReference>
<dbReference type="InterPro" id="IPR001254">
    <property type="entry name" value="Trypsin_dom"/>
</dbReference>
<evidence type="ECO:0000313" key="14">
    <source>
        <dbReference type="EMBL" id="KNC33625.1"/>
    </source>
</evidence>
<comment type="caution">
    <text evidence="14">The sequence shown here is derived from an EMBL/GenBank/DDBJ whole genome shotgun (WGS) entry which is preliminary data.</text>
</comment>
<keyword evidence="11" id="KW-0812">Transmembrane</keyword>
<comment type="subcellular location">
    <subcellularLocation>
        <location evidence="1">Secreted</location>
    </subcellularLocation>
</comment>
<dbReference type="AlphaFoldDB" id="A0A0L0CMU2"/>
<dbReference type="PANTHER" id="PTHR24276">
    <property type="entry name" value="POLYSERASE-RELATED"/>
    <property type="match status" value="1"/>
</dbReference>
<keyword evidence="9" id="KW-1015">Disulfide bond</keyword>
<dbReference type="InterPro" id="IPR001314">
    <property type="entry name" value="Peptidase_S1A"/>
</dbReference>
<dbReference type="PRINTS" id="PR00722">
    <property type="entry name" value="CHYMOTRYPSIN"/>
</dbReference>
<keyword evidence="5 12" id="KW-0732">Signal</keyword>
<keyword evidence="11" id="KW-1133">Transmembrane helix</keyword>
<dbReference type="SUPFAM" id="SSF50494">
    <property type="entry name" value="Trypsin-like serine proteases"/>
    <property type="match status" value="3"/>
</dbReference>
<sequence>MLRFVSVFALVSCAFAGTLPDELDGRIVNGVDTTIQAHPYQVSLQSNTGSHFCGGSIISEDIVVTAAHCMQSYTASQFKVRLGTTEYNTGGEVVAVKAFKFHEGYNSKTMVNDVAVIKLATPVRESSKIRYIKLAQKTPPTGTPAVVTGWGTKCYLTCVSLPKTLQEVQVDIVDEKACASNEYKYGSQIKETMVCAYAVNKDACQGDSGGPLVANNELVGIVSWGAGCARSGYPGVYCDVPSVRSWIEKTAKEFLFYNMFRFVALFAFVSCALAGAIPNDLDGRIVNGVDTTIQAHPYQVSLQTNNGFHFCGGSIISEDIVVTAAHCMQSYKAYQFKVRLGSTEYDNGGELVAVKSFKYHEGYNPETMVNDVAVIKLATPVRESSKVRYIKLAEKTPATGTTAVVTGWGSKCFLFCQTAPKVLQEVEVDIVDEKACASSEYKYGDQIKETMLCAYAVKKDACQGDSGGPLVAKNQLVGVVSWGCAVAAYPGVYCDVATVRNWILETGRRFCALAGTLLDELEGRIVNGVDTTIQAHPYQVSLQTNGGGHFCGGSIISEDIVVTAAHCMQKYKADEFKVRLGSTEYNKGGELVAVKAFRNHEGYNPKTKEYDVSVIKLATPVRESSKIRYVKLASKAPATGTTAVVTGWGSKCFLLCVTAPKILQEVEVDIVDEKACASKQYKYGDQIKKTMLCAYALKKDACQGDSGGPLVANNELVGIVSWGNGCGRAGYPGVYCDVASVRSWIEKTSKELLQINIKTKYILILNIKVNLFKTLNSLNNLQISGRFFDPAAYRGNITVNTWISSTSTTITPGNNTNQFILSHQWATRITLTSILFQSISTQHSFFDLITIFVLIGSTNISIHYINFNFLQNGRSLST</sequence>
<dbReference type="PANTHER" id="PTHR24276:SF94">
    <property type="entry name" value="AT20289P-RELATED"/>
    <property type="match status" value="1"/>
</dbReference>
<feature type="transmembrane region" description="Helical" evidence="11">
    <location>
        <begin position="845"/>
        <end position="865"/>
    </location>
</feature>
<evidence type="ECO:0000256" key="4">
    <source>
        <dbReference type="ARBA" id="ARBA00022670"/>
    </source>
</evidence>
<dbReference type="SMART" id="SM00020">
    <property type="entry name" value="Tryp_SPc"/>
    <property type="match status" value="3"/>
</dbReference>
<proteinExistence type="inferred from homology"/>
<evidence type="ECO:0000256" key="5">
    <source>
        <dbReference type="ARBA" id="ARBA00022729"/>
    </source>
</evidence>
<feature type="chain" id="PRO_5005536314" description="Peptidase S1 domain-containing protein" evidence="12">
    <location>
        <begin position="17"/>
        <end position="878"/>
    </location>
</feature>
<name>A0A0L0CMU2_LUCCU</name>
<keyword evidence="4 10" id="KW-0645">Protease</keyword>
<accession>A0A0L0CMU2</accession>
<feature type="domain" description="Peptidase S1" evidence="13">
    <location>
        <begin position="285"/>
        <end position="508"/>
    </location>
</feature>
<dbReference type="Pfam" id="PF00089">
    <property type="entry name" value="Trypsin"/>
    <property type="match status" value="3"/>
</dbReference>
<dbReference type="EMBL" id="JRES01000171">
    <property type="protein sequence ID" value="KNC33625.1"/>
    <property type="molecule type" value="Genomic_DNA"/>
</dbReference>
<evidence type="ECO:0000256" key="9">
    <source>
        <dbReference type="ARBA" id="ARBA00023157"/>
    </source>
</evidence>
<evidence type="ECO:0000256" key="3">
    <source>
        <dbReference type="ARBA" id="ARBA00022525"/>
    </source>
</evidence>